<name>A0A6N9H3G5_9MICO</name>
<evidence type="ECO:0000313" key="2">
    <source>
        <dbReference type="Proteomes" id="UP000469215"/>
    </source>
</evidence>
<proteinExistence type="predicted"/>
<evidence type="ECO:0008006" key="3">
    <source>
        <dbReference type="Google" id="ProtNLM"/>
    </source>
</evidence>
<dbReference type="Proteomes" id="UP000469215">
    <property type="component" value="Unassembled WGS sequence"/>
</dbReference>
<evidence type="ECO:0000313" key="1">
    <source>
        <dbReference type="EMBL" id="MYM18568.1"/>
    </source>
</evidence>
<protein>
    <recommendedName>
        <fullName evidence="3">Endonuclease/exonuclease/phosphatase domain-containing protein</fullName>
    </recommendedName>
</protein>
<sequence>MHTFAGAGYDDFLAHSFGHWAPTAATPSDRINADFPTFNGYSTQVKLAPKNGLGSTIDWMVGSSGVAVKQWETVVDVKSRTATAGVLASTPSDHQMIRATVALG</sequence>
<organism evidence="1 2">
    <name type="scientific">Brevibacterium rongguiense</name>
    <dbReference type="NCBI Taxonomy" id="2695267"/>
    <lineage>
        <taxon>Bacteria</taxon>
        <taxon>Bacillati</taxon>
        <taxon>Actinomycetota</taxon>
        <taxon>Actinomycetes</taxon>
        <taxon>Micrococcales</taxon>
        <taxon>Brevibacteriaceae</taxon>
        <taxon>Brevibacterium</taxon>
    </lineage>
</organism>
<dbReference type="EMBL" id="WWEQ01000002">
    <property type="protein sequence ID" value="MYM18568.1"/>
    <property type="molecule type" value="Genomic_DNA"/>
</dbReference>
<reference evidence="1 2" key="1">
    <citation type="submission" date="2020-01" db="EMBL/GenBank/DDBJ databases">
        <authorList>
            <person name="Deng T."/>
        </authorList>
    </citation>
    <scope>NUCLEOTIDE SEQUENCE [LARGE SCALE GENOMIC DNA]</scope>
    <source>
        <strain evidence="1 2">5221</strain>
    </source>
</reference>
<dbReference type="RefSeq" id="WP_160952032.1">
    <property type="nucleotide sequence ID" value="NZ_WWEQ01000002.1"/>
</dbReference>
<dbReference type="AlphaFoldDB" id="A0A6N9H3G5"/>
<keyword evidence="2" id="KW-1185">Reference proteome</keyword>
<gene>
    <name evidence="1" type="ORF">GSY69_00880</name>
</gene>
<comment type="caution">
    <text evidence="1">The sequence shown here is derived from an EMBL/GenBank/DDBJ whole genome shotgun (WGS) entry which is preliminary data.</text>
</comment>
<accession>A0A6N9H3G5</accession>